<dbReference type="RefSeq" id="XP_001011444.2">
    <property type="nucleotide sequence ID" value="XM_001011444.2"/>
</dbReference>
<dbReference type="Pfam" id="PF01764">
    <property type="entry name" value="Lipase_3"/>
    <property type="match status" value="1"/>
</dbReference>
<dbReference type="InParanoid" id="Q230U0"/>
<dbReference type="GeneID" id="7845066"/>
<dbReference type="OrthoDB" id="438440at2759"/>
<name>Q230U0_TETTS</name>
<dbReference type="EMBL" id="GG662532">
    <property type="protein sequence ID" value="EAR91199.2"/>
    <property type="molecule type" value="Genomic_DNA"/>
</dbReference>
<dbReference type="InterPro" id="IPR029058">
    <property type="entry name" value="AB_hydrolase_fold"/>
</dbReference>
<dbReference type="SUPFAM" id="SSF53474">
    <property type="entry name" value="alpha/beta-Hydrolases"/>
    <property type="match status" value="1"/>
</dbReference>
<dbReference type="ESTHER" id="tetts-q230u0">
    <property type="family name" value="Lipase_3"/>
</dbReference>
<evidence type="ECO:0000256" key="1">
    <source>
        <dbReference type="SAM" id="SignalP"/>
    </source>
</evidence>
<dbReference type="InterPro" id="IPR051218">
    <property type="entry name" value="Sec_MonoDiacylglyc_Lipase"/>
</dbReference>
<feature type="chain" id="PRO_5004201348" evidence="1">
    <location>
        <begin position="21"/>
        <end position="288"/>
    </location>
</feature>
<gene>
    <name evidence="3" type="ORF">TTHERM_00434190</name>
</gene>
<dbReference type="KEGG" id="tet:TTHERM_00434190"/>
<evidence type="ECO:0000313" key="4">
    <source>
        <dbReference type="Proteomes" id="UP000009168"/>
    </source>
</evidence>
<dbReference type="PANTHER" id="PTHR45856">
    <property type="entry name" value="ALPHA/BETA-HYDROLASES SUPERFAMILY PROTEIN"/>
    <property type="match status" value="1"/>
</dbReference>
<dbReference type="AlphaFoldDB" id="Q230U0"/>
<dbReference type="PANTHER" id="PTHR45856:SF25">
    <property type="entry name" value="FUNGAL LIPASE-LIKE DOMAIN-CONTAINING PROTEIN"/>
    <property type="match status" value="1"/>
</dbReference>
<reference evidence="4" key="1">
    <citation type="journal article" date="2006" name="PLoS Biol.">
        <title>Macronuclear genome sequence of the ciliate Tetrahymena thermophila, a model eukaryote.</title>
        <authorList>
            <person name="Eisen J.A."/>
            <person name="Coyne R.S."/>
            <person name="Wu M."/>
            <person name="Wu D."/>
            <person name="Thiagarajan M."/>
            <person name="Wortman J.R."/>
            <person name="Badger J.H."/>
            <person name="Ren Q."/>
            <person name="Amedeo P."/>
            <person name="Jones K.M."/>
            <person name="Tallon L.J."/>
            <person name="Delcher A.L."/>
            <person name="Salzberg S.L."/>
            <person name="Silva J.C."/>
            <person name="Haas B.J."/>
            <person name="Majoros W.H."/>
            <person name="Farzad M."/>
            <person name="Carlton J.M."/>
            <person name="Smith R.K. Jr."/>
            <person name="Garg J."/>
            <person name="Pearlman R.E."/>
            <person name="Karrer K.M."/>
            <person name="Sun L."/>
            <person name="Manning G."/>
            <person name="Elde N.C."/>
            <person name="Turkewitz A.P."/>
            <person name="Asai D.J."/>
            <person name="Wilkes D.E."/>
            <person name="Wang Y."/>
            <person name="Cai H."/>
            <person name="Collins K."/>
            <person name="Stewart B.A."/>
            <person name="Lee S.R."/>
            <person name="Wilamowska K."/>
            <person name="Weinberg Z."/>
            <person name="Ruzzo W.L."/>
            <person name="Wloga D."/>
            <person name="Gaertig J."/>
            <person name="Frankel J."/>
            <person name="Tsao C.-C."/>
            <person name="Gorovsky M.A."/>
            <person name="Keeling P.J."/>
            <person name="Waller R.F."/>
            <person name="Patron N.J."/>
            <person name="Cherry J.M."/>
            <person name="Stover N.A."/>
            <person name="Krieger C.J."/>
            <person name="del Toro C."/>
            <person name="Ryder H.F."/>
            <person name="Williamson S.C."/>
            <person name="Barbeau R.A."/>
            <person name="Hamilton E.P."/>
            <person name="Orias E."/>
        </authorList>
    </citation>
    <scope>NUCLEOTIDE SEQUENCE [LARGE SCALE GENOMIC DNA]</scope>
    <source>
        <strain evidence="4">SB210</strain>
    </source>
</reference>
<feature type="domain" description="Fungal lipase-type" evidence="2">
    <location>
        <begin position="86"/>
        <end position="223"/>
    </location>
</feature>
<evidence type="ECO:0000259" key="2">
    <source>
        <dbReference type="Pfam" id="PF01764"/>
    </source>
</evidence>
<sequence>MKTYQIIFLLLSTISLSVSSFQYDVEVAEKLSAYSLASYCSHSNLKNWSCGKTCERVEPLKDVKTFENEKEIFYMIGYSQKDDAIVIATRGTIPWSIKNWLTDLSASKIDYQNCKKCQVHLGFYQAFQSIVDSLKIEFIKMRKQYQNSKIYITGHSLGGALATLLIPEIYKLNNNMPIDVFITQGSPRVGNQQFSSWFEQNNNFSKISARITLNKDPVVQLPAYSFPFSFKHIGNEVFYKDVSNKFEFIQCLKPEDQSCSFGVYFATNIADHQSYFGFGWGTELLFCR</sequence>
<dbReference type="HOGENOM" id="CLU_032957_5_0_1"/>
<accession>Q230U0</accession>
<dbReference type="Gene3D" id="3.40.50.1820">
    <property type="entry name" value="alpha/beta hydrolase"/>
    <property type="match status" value="1"/>
</dbReference>
<keyword evidence="1" id="KW-0732">Signal</keyword>
<evidence type="ECO:0000313" key="3">
    <source>
        <dbReference type="EMBL" id="EAR91199.2"/>
    </source>
</evidence>
<dbReference type="CDD" id="cd00519">
    <property type="entry name" value="Lipase_3"/>
    <property type="match status" value="1"/>
</dbReference>
<dbReference type="GO" id="GO:0006629">
    <property type="term" value="P:lipid metabolic process"/>
    <property type="evidence" value="ECO:0007669"/>
    <property type="project" value="InterPro"/>
</dbReference>
<proteinExistence type="predicted"/>
<protein>
    <submittedName>
        <fullName evidence="3">Lipase family protein</fullName>
    </submittedName>
</protein>
<dbReference type="eggNOG" id="KOG4569">
    <property type="taxonomic scope" value="Eukaryota"/>
</dbReference>
<keyword evidence="4" id="KW-1185">Reference proteome</keyword>
<feature type="signal peptide" evidence="1">
    <location>
        <begin position="1"/>
        <end position="20"/>
    </location>
</feature>
<dbReference type="Proteomes" id="UP000009168">
    <property type="component" value="Unassembled WGS sequence"/>
</dbReference>
<dbReference type="InterPro" id="IPR002921">
    <property type="entry name" value="Fungal_lipase-type"/>
</dbReference>
<organism evidence="3 4">
    <name type="scientific">Tetrahymena thermophila (strain SB210)</name>
    <dbReference type="NCBI Taxonomy" id="312017"/>
    <lineage>
        <taxon>Eukaryota</taxon>
        <taxon>Sar</taxon>
        <taxon>Alveolata</taxon>
        <taxon>Ciliophora</taxon>
        <taxon>Intramacronucleata</taxon>
        <taxon>Oligohymenophorea</taxon>
        <taxon>Hymenostomatida</taxon>
        <taxon>Tetrahymenina</taxon>
        <taxon>Tetrahymenidae</taxon>
        <taxon>Tetrahymena</taxon>
    </lineage>
</organism>